<name>A0ABQ8NTN7_PYRGI</name>
<sequence>MVSGRLFFVEVICLTTRGVELVSDSRTAEAGQILHALRIADNLAGDESLEESSRAFVTPLDEHQWGRATFALRQGAPFVVVGNRGGGPLFVIHCWFKDSIFGGLLKFWA</sequence>
<accession>A0ABQ8NTN7</accession>
<dbReference type="Proteomes" id="UP001059893">
    <property type="component" value="Unassembled WGS sequence"/>
</dbReference>
<evidence type="ECO:0000313" key="2">
    <source>
        <dbReference type="Proteomes" id="UP001059893"/>
    </source>
</evidence>
<protein>
    <submittedName>
        <fullName evidence="1">Uncharacterized protein</fullName>
    </submittedName>
</protein>
<proteinExistence type="predicted"/>
<reference evidence="1" key="1">
    <citation type="submission" date="2021-01" db="EMBL/GenBank/DDBJ databases">
        <title>Deciphering the adaptive evolutionary patterns associated with biogeogrpahic diversity in the finger millet blast pathogen Magnaporthe oryzae in Eastern Africa.</title>
        <authorList>
            <person name="Onyema G."/>
            <person name="Shittu T.A."/>
            <person name="Dodsworth S."/>
            <person name="Devilliers S."/>
            <person name="Muthumeenakshi S."/>
            <person name="Sreenivasaprasad S."/>
        </authorList>
    </citation>
    <scope>NUCLEOTIDE SEQUENCE</scope>
    <source>
        <strain evidence="1">D15/s37</strain>
    </source>
</reference>
<keyword evidence="2" id="KW-1185">Reference proteome</keyword>
<evidence type="ECO:0000313" key="1">
    <source>
        <dbReference type="EMBL" id="KAI6301975.1"/>
    </source>
</evidence>
<gene>
    <name evidence="1" type="ORF">MCOR33_002597</name>
</gene>
<dbReference type="EMBL" id="JABSND010000030">
    <property type="protein sequence ID" value="KAI6301975.1"/>
    <property type="molecule type" value="Genomic_DNA"/>
</dbReference>
<comment type="caution">
    <text evidence="1">The sequence shown here is derived from an EMBL/GenBank/DDBJ whole genome shotgun (WGS) entry which is preliminary data.</text>
</comment>
<organism evidence="1 2">
    <name type="scientific">Pyricularia grisea</name>
    <name type="common">Crabgrass-specific blast fungus</name>
    <name type="synonym">Magnaporthe grisea</name>
    <dbReference type="NCBI Taxonomy" id="148305"/>
    <lineage>
        <taxon>Eukaryota</taxon>
        <taxon>Fungi</taxon>
        <taxon>Dikarya</taxon>
        <taxon>Ascomycota</taxon>
        <taxon>Pezizomycotina</taxon>
        <taxon>Sordariomycetes</taxon>
        <taxon>Sordariomycetidae</taxon>
        <taxon>Magnaporthales</taxon>
        <taxon>Pyriculariaceae</taxon>
        <taxon>Pyricularia</taxon>
    </lineage>
</organism>